<name>A0A1I8A618_9BILA</name>
<organism evidence="1 2">
    <name type="scientific">Steinernema glaseri</name>
    <dbReference type="NCBI Taxonomy" id="37863"/>
    <lineage>
        <taxon>Eukaryota</taxon>
        <taxon>Metazoa</taxon>
        <taxon>Ecdysozoa</taxon>
        <taxon>Nematoda</taxon>
        <taxon>Chromadorea</taxon>
        <taxon>Rhabditida</taxon>
        <taxon>Tylenchina</taxon>
        <taxon>Panagrolaimomorpha</taxon>
        <taxon>Strongyloidoidea</taxon>
        <taxon>Steinernematidae</taxon>
        <taxon>Steinernema</taxon>
    </lineage>
</organism>
<dbReference type="AlphaFoldDB" id="A0A1I8A618"/>
<dbReference type="WBParaSite" id="L893_g32949.t1">
    <property type="protein sequence ID" value="L893_g32949.t1"/>
    <property type="gene ID" value="L893_g32949"/>
</dbReference>
<evidence type="ECO:0000313" key="2">
    <source>
        <dbReference type="WBParaSite" id="L893_g32949.t1"/>
    </source>
</evidence>
<evidence type="ECO:0000313" key="1">
    <source>
        <dbReference type="Proteomes" id="UP000095287"/>
    </source>
</evidence>
<protein>
    <submittedName>
        <fullName evidence="2">Uncharacterized protein</fullName>
    </submittedName>
</protein>
<accession>A0A1I8A618</accession>
<reference evidence="2" key="1">
    <citation type="submission" date="2016-11" db="UniProtKB">
        <authorList>
            <consortium name="WormBaseParasite"/>
        </authorList>
    </citation>
    <scope>IDENTIFICATION</scope>
</reference>
<proteinExistence type="predicted"/>
<keyword evidence="1" id="KW-1185">Reference proteome</keyword>
<dbReference type="Proteomes" id="UP000095287">
    <property type="component" value="Unplaced"/>
</dbReference>
<sequence length="155" mass="17093">MQIGDASRRPQPLAVCNLSSFTHRAIKMHAQHASQREENVAYNLLIRKTGGEITPWLGNECMEAADGKWKICRKPPCTLAILLSPGSNLFSGCNAVAGRQRTRVTKQHFPVDPFYSFGTFCHGKQRRQDVSPCCFLVSAGPFDGRASAAWEGDVL</sequence>